<protein>
    <submittedName>
        <fullName evidence="2">Uncharacterized protein</fullName>
    </submittedName>
</protein>
<accession>A0A0B2P4G8</accession>
<reference evidence="2" key="1">
    <citation type="submission" date="2014-07" db="EMBL/GenBank/DDBJ databases">
        <title>Identification of a novel salt tolerance gene in wild soybean by whole-genome sequencing.</title>
        <authorList>
            <person name="Lam H.-M."/>
            <person name="Qi X."/>
            <person name="Li M.-W."/>
            <person name="Liu X."/>
            <person name="Xie M."/>
            <person name="Ni M."/>
            <person name="Xu X."/>
        </authorList>
    </citation>
    <scope>NUCLEOTIDE SEQUENCE [LARGE SCALE GENOMIC DNA]</scope>
    <source>
        <tissue evidence="2">Root</tissue>
    </source>
</reference>
<sequence>MAETKIQTRFNVLLILSMLGRRARHELQLLLVVNLQREISQHLPRGGGGGCRSHDGGSRRGLRRRRSGGSVRVSVGGRVYRGWLKLNDGCDHGRDKLGDRSRYGEKLRLMLKRRRLRNHKKSSCSRNDGPERRRLKGWPTREPFLAATELLYVAELPSLSSSSLLRFGYYY</sequence>
<dbReference type="AlphaFoldDB" id="A0A0B2P4G8"/>
<evidence type="ECO:0000256" key="1">
    <source>
        <dbReference type="SAM" id="MobiDB-lite"/>
    </source>
</evidence>
<organism evidence="2">
    <name type="scientific">Glycine soja</name>
    <name type="common">Wild soybean</name>
    <dbReference type="NCBI Taxonomy" id="3848"/>
    <lineage>
        <taxon>Eukaryota</taxon>
        <taxon>Viridiplantae</taxon>
        <taxon>Streptophyta</taxon>
        <taxon>Embryophyta</taxon>
        <taxon>Tracheophyta</taxon>
        <taxon>Spermatophyta</taxon>
        <taxon>Magnoliopsida</taxon>
        <taxon>eudicotyledons</taxon>
        <taxon>Gunneridae</taxon>
        <taxon>Pentapetalae</taxon>
        <taxon>rosids</taxon>
        <taxon>fabids</taxon>
        <taxon>Fabales</taxon>
        <taxon>Fabaceae</taxon>
        <taxon>Papilionoideae</taxon>
        <taxon>50 kb inversion clade</taxon>
        <taxon>NPAAA clade</taxon>
        <taxon>indigoferoid/millettioid clade</taxon>
        <taxon>Phaseoleae</taxon>
        <taxon>Glycine</taxon>
        <taxon>Glycine subgen. Soja</taxon>
    </lineage>
</organism>
<evidence type="ECO:0000313" key="2">
    <source>
        <dbReference type="EMBL" id="KHN04110.1"/>
    </source>
</evidence>
<dbReference type="Proteomes" id="UP000053555">
    <property type="component" value="Unassembled WGS sequence"/>
</dbReference>
<name>A0A0B2P4G8_GLYSO</name>
<feature type="region of interest" description="Disordered" evidence="1">
    <location>
        <begin position="43"/>
        <end position="70"/>
    </location>
</feature>
<dbReference type="EMBL" id="KN669566">
    <property type="protein sequence ID" value="KHN04110.1"/>
    <property type="molecule type" value="Genomic_DNA"/>
</dbReference>
<gene>
    <name evidence="2" type="ORF">glysoja_036646</name>
</gene>
<proteinExistence type="predicted"/>